<dbReference type="PROSITE" id="PS50105">
    <property type="entry name" value="SAM_DOMAIN"/>
    <property type="match status" value="1"/>
</dbReference>
<dbReference type="GeneTree" id="ENSGT00940000157806"/>
<feature type="compositionally biased region" description="Polar residues" evidence="4">
    <location>
        <begin position="112"/>
        <end position="141"/>
    </location>
</feature>
<feature type="region of interest" description="Disordered" evidence="4">
    <location>
        <begin position="1"/>
        <end position="145"/>
    </location>
</feature>
<proteinExistence type="predicted"/>
<keyword evidence="1 3" id="KW-0728">SH3 domain</keyword>
<dbReference type="Pfam" id="PF07647">
    <property type="entry name" value="SAM_2"/>
    <property type="match status" value="1"/>
</dbReference>
<dbReference type="CDD" id="cd11822">
    <property type="entry name" value="SH3_SASH_like"/>
    <property type="match status" value="1"/>
</dbReference>
<reference evidence="7" key="2">
    <citation type="submission" date="2025-09" db="UniProtKB">
        <authorList>
            <consortium name="Ensembl"/>
        </authorList>
    </citation>
    <scope>IDENTIFICATION</scope>
</reference>
<evidence type="ECO:0000256" key="2">
    <source>
        <dbReference type="ARBA" id="ARBA00022553"/>
    </source>
</evidence>
<dbReference type="SUPFAM" id="SSF47769">
    <property type="entry name" value="SAM/Pointed domain"/>
    <property type="match status" value="1"/>
</dbReference>
<dbReference type="InterPro" id="IPR036028">
    <property type="entry name" value="SH3-like_dom_sf"/>
</dbReference>
<dbReference type="AlphaFoldDB" id="A0A3Q2ZLA5"/>
<evidence type="ECO:0000256" key="1">
    <source>
        <dbReference type="ARBA" id="ARBA00022443"/>
    </source>
</evidence>
<feature type="domain" description="SH3" evidence="5">
    <location>
        <begin position="155"/>
        <end position="216"/>
    </location>
</feature>
<dbReference type="OMA" id="MGKKHIK"/>
<dbReference type="Pfam" id="PF12485">
    <property type="entry name" value="SPIDER"/>
    <property type="match status" value="1"/>
</dbReference>
<dbReference type="Gene3D" id="2.30.30.40">
    <property type="entry name" value="SH3 Domains"/>
    <property type="match status" value="1"/>
</dbReference>
<feature type="compositionally biased region" description="Basic residues" evidence="4">
    <location>
        <begin position="73"/>
        <end position="83"/>
    </location>
</feature>
<dbReference type="Ensembl" id="ENSKMAT00000004613.1">
    <property type="protein sequence ID" value="ENSKMAP00000004528.1"/>
    <property type="gene ID" value="ENSKMAG00000003423.1"/>
</dbReference>
<dbReference type="SMART" id="SM00326">
    <property type="entry name" value="SH3"/>
    <property type="match status" value="1"/>
</dbReference>
<evidence type="ECO:0000259" key="5">
    <source>
        <dbReference type="PROSITE" id="PS50002"/>
    </source>
</evidence>
<dbReference type="PROSITE" id="PS50002">
    <property type="entry name" value="SH3"/>
    <property type="match status" value="1"/>
</dbReference>
<dbReference type="InterPro" id="IPR021090">
    <property type="entry name" value="SPIDER"/>
</dbReference>
<evidence type="ECO:0000313" key="7">
    <source>
        <dbReference type="Ensembl" id="ENSKMAP00000004528.1"/>
    </source>
</evidence>
<dbReference type="PANTHER" id="PTHR12301">
    <property type="entry name" value="SAM-DOMAIN, SH3 AND NUCLEAR LOCALIZATION SIGNALS PROTEIN RELATED"/>
    <property type="match status" value="1"/>
</dbReference>
<dbReference type="InterPro" id="IPR001660">
    <property type="entry name" value="SAM"/>
</dbReference>
<feature type="compositionally biased region" description="Acidic residues" evidence="4">
    <location>
        <begin position="88"/>
        <end position="101"/>
    </location>
</feature>
<feature type="domain" description="SAM" evidence="6">
    <location>
        <begin position="235"/>
        <end position="299"/>
    </location>
</feature>
<keyword evidence="2" id="KW-0597">Phosphoprotein</keyword>
<dbReference type="Pfam" id="PF07653">
    <property type="entry name" value="SH3_2"/>
    <property type="match status" value="1"/>
</dbReference>
<dbReference type="SUPFAM" id="SSF50044">
    <property type="entry name" value="SH3-domain"/>
    <property type="match status" value="1"/>
</dbReference>
<dbReference type="InterPro" id="IPR001452">
    <property type="entry name" value="SH3_domain"/>
</dbReference>
<dbReference type="Proteomes" id="UP000264800">
    <property type="component" value="Unplaced"/>
</dbReference>
<feature type="region of interest" description="Disordered" evidence="4">
    <location>
        <begin position="301"/>
        <end position="350"/>
    </location>
</feature>
<dbReference type="InterPro" id="IPR051725">
    <property type="entry name" value="SAM-SH3_domain_protein"/>
</dbReference>
<feature type="compositionally biased region" description="Basic and acidic residues" evidence="4">
    <location>
        <begin position="335"/>
        <end position="350"/>
    </location>
</feature>
<feature type="compositionally biased region" description="Basic and acidic residues" evidence="4">
    <location>
        <begin position="309"/>
        <end position="324"/>
    </location>
</feature>
<dbReference type="Gene3D" id="1.10.150.50">
    <property type="entry name" value="Transcription Factor, Ets-1"/>
    <property type="match status" value="1"/>
</dbReference>
<reference evidence="7" key="1">
    <citation type="submission" date="2025-08" db="UniProtKB">
        <authorList>
            <consortium name="Ensembl"/>
        </authorList>
    </citation>
    <scope>IDENTIFICATION</scope>
</reference>
<organism evidence="7 8">
    <name type="scientific">Kryptolebias marmoratus</name>
    <name type="common">Mangrove killifish</name>
    <name type="synonym">Rivulus marmoratus</name>
    <dbReference type="NCBI Taxonomy" id="37003"/>
    <lineage>
        <taxon>Eukaryota</taxon>
        <taxon>Metazoa</taxon>
        <taxon>Chordata</taxon>
        <taxon>Craniata</taxon>
        <taxon>Vertebrata</taxon>
        <taxon>Euteleostomi</taxon>
        <taxon>Actinopterygii</taxon>
        <taxon>Neopterygii</taxon>
        <taxon>Teleostei</taxon>
        <taxon>Neoteleostei</taxon>
        <taxon>Acanthomorphata</taxon>
        <taxon>Ovalentaria</taxon>
        <taxon>Atherinomorphae</taxon>
        <taxon>Cyprinodontiformes</taxon>
        <taxon>Rivulidae</taxon>
        <taxon>Kryptolebias</taxon>
    </lineage>
</organism>
<dbReference type="InterPro" id="IPR013761">
    <property type="entry name" value="SAM/pointed_sf"/>
</dbReference>
<evidence type="ECO:0000313" key="8">
    <source>
        <dbReference type="Proteomes" id="UP000264800"/>
    </source>
</evidence>
<sequence length="350" mass="39264">MLQRTASNVSDKVKSSKPKRSTSFGRFEGLRHHSSHAKPEENGINTLREETASPDPSKSAGLGKKMKEISLTMRRKMGKKHAKSFSEEMGDDTDKDPEAEAENCPPAERTSAKMSNSLESLYSRQSTSSGVTSESNGSGQRDSLKLEEDGSYQGQFCGRARVHTDFVPSPYDTDSLKLKVGDIINIISKPPMGIWTGMLNNKVGNFKFIYVDILVEKKEEEEAPKIRQQKVCRRPRPKTLLELLERLNLEEYASALLLNGYQTVEDLLHLREKHLIELNVKDPEHRRRLLAAAECHYVEGDDVSDAEEDKSSHSQQEEDSDCPRDSGCFIPSECSDTKEDADQVTDRVDA</sequence>
<accession>A0A3Q2ZLA5</accession>
<protein>
    <submittedName>
        <fullName evidence="7">SAM domain, SH3 domain and nuclear localisation signals 1a</fullName>
    </submittedName>
</protein>
<feature type="compositionally biased region" description="Polar residues" evidence="4">
    <location>
        <begin position="1"/>
        <end position="10"/>
    </location>
</feature>
<feature type="compositionally biased region" description="Basic and acidic residues" evidence="4">
    <location>
        <begin position="37"/>
        <end position="51"/>
    </location>
</feature>
<evidence type="ECO:0000256" key="3">
    <source>
        <dbReference type="PROSITE-ProRule" id="PRU00192"/>
    </source>
</evidence>
<name>A0A3Q2ZLA5_KRYMA</name>
<keyword evidence="8" id="KW-1185">Reference proteome</keyword>
<dbReference type="SMART" id="SM00454">
    <property type="entry name" value="SAM"/>
    <property type="match status" value="1"/>
</dbReference>
<evidence type="ECO:0000256" key="4">
    <source>
        <dbReference type="SAM" id="MobiDB-lite"/>
    </source>
</evidence>
<evidence type="ECO:0000259" key="6">
    <source>
        <dbReference type="PROSITE" id="PS50105"/>
    </source>
</evidence>
<dbReference type="PANTHER" id="PTHR12301:SF4">
    <property type="entry name" value="SAM DOMAIN-CONTAINING PROTEIN SAMSN-1"/>
    <property type="match status" value="1"/>
</dbReference>